<dbReference type="InterPro" id="IPR043128">
    <property type="entry name" value="Rev_trsase/Diguanyl_cyclase"/>
</dbReference>
<dbReference type="Pfam" id="PF25019">
    <property type="entry name" value="LRR_R13L1-DRL21"/>
    <property type="match status" value="1"/>
</dbReference>
<dbReference type="GO" id="GO:0003964">
    <property type="term" value="F:RNA-directed DNA polymerase activity"/>
    <property type="evidence" value="ECO:0007669"/>
    <property type="project" value="UniProtKB-KW"/>
</dbReference>
<evidence type="ECO:0000256" key="2">
    <source>
        <dbReference type="ARBA" id="ARBA00022723"/>
    </source>
</evidence>
<dbReference type="Gene3D" id="1.10.340.70">
    <property type="match status" value="1"/>
</dbReference>
<dbReference type="InterPro" id="IPR041577">
    <property type="entry name" value="RT_RNaseH_2"/>
</dbReference>
<dbReference type="GO" id="GO:0003677">
    <property type="term" value="F:DNA binding"/>
    <property type="evidence" value="ECO:0007669"/>
    <property type="project" value="UniProtKB-KW"/>
</dbReference>
<gene>
    <name evidence="14" type="ORF">D0Y65_053112</name>
</gene>
<dbReference type="Pfam" id="PF25013">
    <property type="entry name" value="LRR_Zer-1"/>
    <property type="match status" value="1"/>
</dbReference>
<dbReference type="InterPro" id="IPR050951">
    <property type="entry name" value="Retrovirus_Pol_polyprotein"/>
</dbReference>
<dbReference type="Pfam" id="PF00078">
    <property type="entry name" value="RVT_1"/>
    <property type="match status" value="1"/>
</dbReference>
<evidence type="ECO:0000256" key="7">
    <source>
        <dbReference type="ARBA" id="ARBA00022918"/>
    </source>
</evidence>
<evidence type="ECO:0000259" key="12">
    <source>
        <dbReference type="PROSITE" id="PS50878"/>
    </source>
</evidence>
<evidence type="ECO:0000256" key="9">
    <source>
        <dbReference type="ARBA" id="ARBA00023125"/>
    </source>
</evidence>
<proteinExistence type="predicted"/>
<dbReference type="InterPro" id="IPR041588">
    <property type="entry name" value="Integrase_H2C2"/>
</dbReference>
<feature type="domain" description="Reverse transcriptase" evidence="12">
    <location>
        <begin position="1"/>
        <end position="79"/>
    </location>
</feature>
<keyword evidence="6" id="KW-0229">DNA integration</keyword>
<dbReference type="Gene3D" id="3.30.420.10">
    <property type="entry name" value="Ribonuclease H-like superfamily/Ribonuclease H"/>
    <property type="match status" value="2"/>
</dbReference>
<evidence type="ECO:0000256" key="1">
    <source>
        <dbReference type="ARBA" id="ARBA00022670"/>
    </source>
</evidence>
<evidence type="ECO:0000256" key="4">
    <source>
        <dbReference type="ARBA" id="ARBA00022801"/>
    </source>
</evidence>
<dbReference type="InterPro" id="IPR000477">
    <property type="entry name" value="RT_dom"/>
</dbReference>
<dbReference type="Pfam" id="PF17919">
    <property type="entry name" value="RT_RNaseH_2"/>
    <property type="match status" value="1"/>
</dbReference>
<dbReference type="InterPro" id="IPR043502">
    <property type="entry name" value="DNA/RNA_pol_sf"/>
</dbReference>
<keyword evidence="4" id="KW-0378">Hydrolase</keyword>
<dbReference type="GO" id="GO:0003887">
    <property type="term" value="F:DNA-directed DNA polymerase activity"/>
    <property type="evidence" value="ECO:0007669"/>
    <property type="project" value="UniProtKB-KW"/>
</dbReference>
<accession>A0A445F0W6</accession>
<keyword evidence="7" id="KW-0695">RNA-directed DNA polymerase</keyword>
<dbReference type="Pfam" id="PF24626">
    <property type="entry name" value="SH3_Tf2-1"/>
    <property type="match status" value="1"/>
</dbReference>
<keyword evidence="15" id="KW-1185">Reference proteome</keyword>
<dbReference type="Proteomes" id="UP000289340">
    <property type="component" value="Chromosome 20"/>
</dbReference>
<dbReference type="AlphaFoldDB" id="A0A445F0W6"/>
<organism evidence="14 15">
    <name type="scientific">Glycine soja</name>
    <name type="common">Wild soybean</name>
    <dbReference type="NCBI Taxonomy" id="3848"/>
    <lineage>
        <taxon>Eukaryota</taxon>
        <taxon>Viridiplantae</taxon>
        <taxon>Streptophyta</taxon>
        <taxon>Embryophyta</taxon>
        <taxon>Tracheophyta</taxon>
        <taxon>Spermatophyta</taxon>
        <taxon>Magnoliopsida</taxon>
        <taxon>eudicotyledons</taxon>
        <taxon>Gunneridae</taxon>
        <taxon>Pentapetalae</taxon>
        <taxon>rosids</taxon>
        <taxon>fabids</taxon>
        <taxon>Fabales</taxon>
        <taxon>Fabaceae</taxon>
        <taxon>Papilionoideae</taxon>
        <taxon>50 kb inversion clade</taxon>
        <taxon>NPAAA clade</taxon>
        <taxon>indigoferoid/millettioid clade</taxon>
        <taxon>Phaseoleae</taxon>
        <taxon>Glycine</taxon>
        <taxon>Glycine subgen. Soja</taxon>
    </lineage>
</organism>
<dbReference type="InterPro" id="IPR056845">
    <property type="entry name" value="LRR_Zer-1"/>
</dbReference>
<evidence type="ECO:0000256" key="5">
    <source>
        <dbReference type="ARBA" id="ARBA00022842"/>
    </source>
</evidence>
<keyword evidence="2" id="KW-0479">Metal-binding</keyword>
<dbReference type="Gene3D" id="3.80.10.10">
    <property type="entry name" value="Ribonuclease Inhibitor"/>
    <property type="match status" value="1"/>
</dbReference>
<feature type="domain" description="Integrase catalytic" evidence="13">
    <location>
        <begin position="369"/>
        <end position="460"/>
    </location>
</feature>
<dbReference type="FunFam" id="3.30.70.270:FF:000003">
    <property type="entry name" value="Transposon Ty3-G Gag-Pol polyprotein"/>
    <property type="match status" value="1"/>
</dbReference>
<keyword evidence="11" id="KW-0511">Multifunctional enzyme</keyword>
<evidence type="ECO:0000256" key="3">
    <source>
        <dbReference type="ARBA" id="ARBA00022750"/>
    </source>
</evidence>
<dbReference type="GO" id="GO:0006508">
    <property type="term" value="P:proteolysis"/>
    <property type="evidence" value="ECO:0007669"/>
    <property type="project" value="UniProtKB-KW"/>
</dbReference>
<evidence type="ECO:0000256" key="10">
    <source>
        <dbReference type="ARBA" id="ARBA00023172"/>
    </source>
</evidence>
<dbReference type="InterPro" id="IPR012337">
    <property type="entry name" value="RNaseH-like_sf"/>
</dbReference>
<keyword evidence="5" id="KW-0460">Magnesium</keyword>
<dbReference type="InterPro" id="IPR001584">
    <property type="entry name" value="Integrase_cat-core"/>
</dbReference>
<evidence type="ECO:0000256" key="8">
    <source>
        <dbReference type="ARBA" id="ARBA00022932"/>
    </source>
</evidence>
<keyword evidence="10" id="KW-0233">DNA recombination</keyword>
<keyword evidence="1" id="KW-0645">Protease</keyword>
<evidence type="ECO:0000313" key="15">
    <source>
        <dbReference type="Proteomes" id="UP000289340"/>
    </source>
</evidence>
<protein>
    <submittedName>
        <fullName evidence="14">Transposon Tf2-9 polyprotein</fullName>
    </submittedName>
</protein>
<evidence type="ECO:0000256" key="11">
    <source>
        <dbReference type="ARBA" id="ARBA00023268"/>
    </source>
</evidence>
<keyword evidence="8" id="KW-0239">DNA-directed DNA polymerase</keyword>
<keyword evidence="8" id="KW-0548">Nucleotidyltransferase</keyword>
<dbReference type="PROSITE" id="PS50994">
    <property type="entry name" value="INTEGRASE"/>
    <property type="match status" value="1"/>
</dbReference>
<dbReference type="SUPFAM" id="SSF56672">
    <property type="entry name" value="DNA/RNA polymerases"/>
    <property type="match status" value="1"/>
</dbReference>
<comment type="caution">
    <text evidence="14">The sequence shown here is derived from an EMBL/GenBank/DDBJ whole genome shotgun (WGS) entry which is preliminary data.</text>
</comment>
<keyword evidence="3" id="KW-0064">Aspartyl protease</keyword>
<dbReference type="PROSITE" id="PS50878">
    <property type="entry name" value="RT_POL"/>
    <property type="match status" value="1"/>
</dbReference>
<dbReference type="PANTHER" id="PTHR37984">
    <property type="entry name" value="PROTEIN CBG26694"/>
    <property type="match status" value="1"/>
</dbReference>
<dbReference type="InterPro" id="IPR056789">
    <property type="entry name" value="LRR_R13L1-DRL21"/>
</dbReference>
<dbReference type="InterPro" id="IPR036397">
    <property type="entry name" value="RNaseH_sf"/>
</dbReference>
<evidence type="ECO:0000259" key="13">
    <source>
        <dbReference type="PROSITE" id="PS50994"/>
    </source>
</evidence>
<dbReference type="FunFam" id="1.10.340.70:FF:000001">
    <property type="entry name" value="Retrovirus-related Pol polyprotein from transposon gypsy-like Protein"/>
    <property type="match status" value="1"/>
</dbReference>
<sequence length="929" mass="106562">MSHNAPSSFQATMNSLFQPYLRRFVIIFFDDILIYSASIEEHLTDLEVAFQVLLNHQFVLKLSKCFFAQSQVEYLGHLVSHAGVQPVASKIDAIRQWPVPQTIRAVRSFLGLAGYASIAAPLVQLTTMPKFQWTVTAQIAFDHLKWALSEASVLALPDFTLPFTLETDALEYLLGHRFLIITDHRSLKELLTQAIQTPEQHTYLARLMGYDYQIIYRSGTHNQVADALSRLPETASSSMMTLSVPCLTFISELHQQLEAHPAYVAHHKAIREYPSAHPHFTITNDLVLHKKRIWLPREFAMIPTLLTEYHCTPTGGHMGIAKTLARVTENFHWPGIREDVIRHVSQCLNCQQTKYETKKSASLLCPLPVPYRPWEDLSLDFITGLPSYHGNTVILVVVDRFSKGIHLGMLPTSHTAHTVATLFMEIVGKIHGLPRSLVSDRDPLFTEVMNRVVEQYLRAFVNGKPKTWGKLLLWVEWSHNTSWNAATGATPYEITFGRQPFNFPDYLTGSSKLDAVEDMLTNRDETFKVIRKKLLKAQATMKKVADTKRREEEYQIGDWVLVKLRPRRQFLAKDLTDTRGKLAKRFFGPFKVVERIGPVTYRLQLPDTARIHPFFHYSLLKRFQGNPEFPNIEHLLQVLGRCWCNETSWEDWESLRQEYHLEDKVILQGPPDDSSSNTGDIISSKDEDVTVATTGVHQANKEYFNFCTYHGWFPKLRCLRILSLSKYKNITELPDSIGNLLHLWYLDLSYTSIESLSYETFMLYNLQTLILSNCEFLIQLPQPIGNLVNLRHLDISYTNFPEMATQLCRLQDLRTLTVFIVGKQDGLSIRDLRKFPYLLGKLSILNLQNVVNPVDAFRANLKNKEQIEELMLEWGSNPQDPQIEKDVLNNLQPSTNLKKLNIKYYGGTSFPNWIGHSSFSNIIVLNVSQ</sequence>
<dbReference type="Pfam" id="PF17921">
    <property type="entry name" value="Integrase_H2C2"/>
    <property type="match status" value="1"/>
</dbReference>
<dbReference type="SUPFAM" id="SSF53098">
    <property type="entry name" value="Ribonuclease H-like"/>
    <property type="match status" value="1"/>
</dbReference>
<reference evidence="14 15" key="1">
    <citation type="submission" date="2018-09" db="EMBL/GenBank/DDBJ databases">
        <title>A high-quality reference genome of wild soybean provides a powerful tool to mine soybean genomes.</title>
        <authorList>
            <person name="Xie M."/>
            <person name="Chung C.Y.L."/>
            <person name="Li M.-W."/>
            <person name="Wong F.-L."/>
            <person name="Chan T.-F."/>
            <person name="Lam H.-M."/>
        </authorList>
    </citation>
    <scope>NUCLEOTIDE SEQUENCE [LARGE SCALE GENOMIC DNA]</scope>
    <source>
        <strain evidence="15">cv. W05</strain>
        <tissue evidence="14">Hypocotyl of etiolated seedlings</tissue>
    </source>
</reference>
<keyword evidence="8" id="KW-0808">Transferase</keyword>
<dbReference type="EMBL" id="QZWG01000020">
    <property type="protein sequence ID" value="RZB42390.1"/>
    <property type="molecule type" value="Genomic_DNA"/>
</dbReference>
<dbReference type="GO" id="GO:0015074">
    <property type="term" value="P:DNA integration"/>
    <property type="evidence" value="ECO:0007669"/>
    <property type="project" value="UniProtKB-KW"/>
</dbReference>
<name>A0A445F0W6_GLYSO</name>
<dbReference type="PANTHER" id="PTHR37984:SF5">
    <property type="entry name" value="PROTEIN NYNRIN-LIKE"/>
    <property type="match status" value="1"/>
</dbReference>
<dbReference type="GO" id="GO:0046872">
    <property type="term" value="F:metal ion binding"/>
    <property type="evidence" value="ECO:0007669"/>
    <property type="project" value="UniProtKB-KW"/>
</dbReference>
<dbReference type="InterPro" id="IPR032675">
    <property type="entry name" value="LRR_dom_sf"/>
</dbReference>
<dbReference type="GO" id="GO:0006310">
    <property type="term" value="P:DNA recombination"/>
    <property type="evidence" value="ECO:0007669"/>
    <property type="project" value="UniProtKB-KW"/>
</dbReference>
<dbReference type="GO" id="GO:0004190">
    <property type="term" value="F:aspartic-type endopeptidase activity"/>
    <property type="evidence" value="ECO:0007669"/>
    <property type="project" value="UniProtKB-KW"/>
</dbReference>
<keyword evidence="9" id="KW-0238">DNA-binding</keyword>
<dbReference type="SUPFAM" id="SSF52058">
    <property type="entry name" value="L domain-like"/>
    <property type="match status" value="1"/>
</dbReference>
<dbReference type="InterPro" id="IPR056924">
    <property type="entry name" value="SH3_Tf2-1"/>
</dbReference>
<evidence type="ECO:0000313" key="14">
    <source>
        <dbReference type="EMBL" id="RZB42390.1"/>
    </source>
</evidence>
<evidence type="ECO:0000256" key="6">
    <source>
        <dbReference type="ARBA" id="ARBA00022908"/>
    </source>
</evidence>
<dbReference type="CDD" id="cd01647">
    <property type="entry name" value="RT_LTR"/>
    <property type="match status" value="1"/>
</dbReference>
<dbReference type="Gene3D" id="3.30.70.270">
    <property type="match status" value="2"/>
</dbReference>